<dbReference type="InterPro" id="IPR026202">
    <property type="entry name" value="GOLGB1"/>
</dbReference>
<dbReference type="EMBL" id="CP015093">
    <property type="protein sequence ID" value="APZ53754.1"/>
    <property type="molecule type" value="Genomic_DNA"/>
</dbReference>
<dbReference type="PANTHER" id="PTHR18887">
    <property type="entry name" value="GOLGI-ASSOCIATED PROTEIN GCP360-RELATED"/>
    <property type="match status" value="1"/>
</dbReference>
<feature type="domain" description="Tip attachment protein J HDII-ins2" evidence="1">
    <location>
        <begin position="403"/>
        <end position="520"/>
    </location>
</feature>
<evidence type="ECO:0000259" key="1">
    <source>
        <dbReference type="Pfam" id="PF24801"/>
    </source>
</evidence>
<gene>
    <name evidence="2" type="ORF">Ga0080574_TMP3420</name>
</gene>
<dbReference type="Gene3D" id="1.20.5.340">
    <property type="match status" value="6"/>
</dbReference>
<name>A0A1P8UWH8_9RHOB</name>
<dbReference type="OrthoDB" id="7349961at2"/>
<organism evidence="2 3">
    <name type="scientific">Salipiger abyssi</name>
    <dbReference type="NCBI Taxonomy" id="1250539"/>
    <lineage>
        <taxon>Bacteria</taxon>
        <taxon>Pseudomonadati</taxon>
        <taxon>Pseudomonadota</taxon>
        <taxon>Alphaproteobacteria</taxon>
        <taxon>Rhodobacterales</taxon>
        <taxon>Roseobacteraceae</taxon>
        <taxon>Salipiger</taxon>
    </lineage>
</organism>
<evidence type="ECO:0000313" key="3">
    <source>
        <dbReference type="Proteomes" id="UP000187059"/>
    </source>
</evidence>
<proteinExistence type="predicted"/>
<dbReference type="PANTHER" id="PTHR18887:SF5">
    <property type="entry name" value="GOLGIN SUBFAMILY B MEMBER 1-LIKE"/>
    <property type="match status" value="1"/>
</dbReference>
<dbReference type="InterPro" id="IPR055385">
    <property type="entry name" value="GpJ_HDII-ins2"/>
</dbReference>
<dbReference type="Proteomes" id="UP000187059">
    <property type="component" value="Chromosome"/>
</dbReference>
<evidence type="ECO:0000313" key="2">
    <source>
        <dbReference type="EMBL" id="APZ53754.1"/>
    </source>
</evidence>
<dbReference type="RefSeq" id="WP_076702641.1">
    <property type="nucleotide sequence ID" value="NZ_CP015093.1"/>
</dbReference>
<keyword evidence="3" id="KW-1185">Reference proteome</keyword>
<dbReference type="KEGG" id="paby:Ga0080574_TMP3420"/>
<dbReference type="SUPFAM" id="SSF57997">
    <property type="entry name" value="Tropomyosin"/>
    <property type="match status" value="2"/>
</dbReference>
<protein>
    <submittedName>
        <fullName evidence="2">Autotransporter adhesin</fullName>
    </submittedName>
</protein>
<accession>A0A1P8UWH8</accession>
<reference evidence="2 3" key="1">
    <citation type="submission" date="2016-04" db="EMBL/GenBank/DDBJ databases">
        <title>Deep-sea bacteria in the southern Pacific.</title>
        <authorList>
            <person name="Tang K."/>
        </authorList>
    </citation>
    <scope>NUCLEOTIDE SEQUENCE [LARGE SCALE GENOMIC DNA]</scope>
    <source>
        <strain evidence="2 3">JLT2014</strain>
    </source>
</reference>
<dbReference type="Pfam" id="PF24801">
    <property type="entry name" value="FNIII-A_GpJ"/>
    <property type="match status" value="1"/>
</dbReference>
<sequence length="2385" mass="252711">MFDDTFLLDVVGQRHPLVSDIVRPPMPAGSTVAEIVRAMDLDTARYGLPVVLLIRGAEMSVVPVDMWRKTRVKAGTRVEVAFAIHDPGSLALIASAALPQAATWLAGSVLGMTGLAYSLTVAAITIVGSLAINALIPPAQQSGGGGPQNYAITGVANAENRYGVYPTVIGRHRMYPPKTATGYSETIGKDIYYRGRMTFGHGPVALEDLRIGTTPIWEFDGIELEFLNVDEALTLAAMPELAALVKSRMEETQRPKARLRELGDAYTFTPAAAARTASLEISVMAQRDIASLDLVLEVSEIGSDTWSEVQSWAAVSSDVSWTSEDFGTDGIRRRWRLRVTGVTLQAEAGTSQFALLTGRADAATVTSAKATYQAEAAGWRHGAETMRLYPNDVAEEPDNALPDQDDPVVRYTRDQSISASVDISFTSGLYDSNDGDTHKHEARFRFSWQPVAGGINEADWVDAGSETYRAKSTTLIRFTREISFPEPGAYAIRIERLNQIDNDTGDQNAGYVTAIRSVRDGALPSHDGIAEVAFRIKATDQLNGQVDSLNAIVQQLAPELDGDLQWTEPRPVRHPAWGFLQAIRGRHLRRPVRDERIDLAAFYAWAAEEPHWTCDYVVDSATQVGEVLDIIAAAGRAKRTLTDFRWSVIRDGAAGPVRQVFTPRNSWGYSAKLTFPREIHGFRVQARSERLEWQEDEILVLMDGFTRDTASELETLPLPGVVVTADDEDEGNVYRLGRYHLAVALNRPERHSFHADFEHIRVTRGDKIRLVHDVPLIGVGAARIKAITDDGAGNVAAILLDDLFDFDQDTFRFSVRNVAGERIFGAISPADPETRSWQPNAPVAVGDIAVGDLVAIEEVTQASAEMLIVGIYPDSDESARIEVVDAVPAILDADTGTIPAYSPVVTQPRDPASDLPPAPAVISAYSNSLTQLVLPDLSVRPRIAVQLAPFASTATTEGMTLQLRWREDEEGAAWAYGERVDAGEYSLLTGALEEGLPYLGQVRSVGPDGKTRGWVDWPAAVTATTAPPAPPLISATVSAASVPDASGAGRRPAISLSWTPPANKALRVTWQLRVSATGELVQRGLFAEASEGSARIADGILPATAYQIRASLVTGAADQRRWSAWFDVTTPDLRISAADLGDDLAGQIATAFDRHDEALGDATGTVGALRDSILASFAGVPSFEALDVYLQQTPLITAIETALGPLSAPVSLSVQIDTERDRLDLALPRIYDMEDSADDIWQRLIDLREGLFATETMIRDAGIYVDPESGTVRIVAVEHLEGRYSDVQINLDAVEAELSARATVAYVNQTVANAVLDPTQIPLIDDLSARISTAEITLDAVEGTITTLADTLTVEGGLVTMTTVTQTLDSLQGQISDRVTYTEFNTTEARLTAAEQTISSFSDEAAITSAVEASRVLSDDLDDALQRSIIETWERFSGDDAIRVADAQGRADLRAYINERDEAIVEDVTQLRSAVGTSVAQIEQTLETRASDAEAAAEAITQLQVDLTATGGTVAAQADALDDLSTRVSETEGGLEAEAERQTVLTASVRDIGDDQEDLAELGIVELWERHRGQEDLRAGIAVAGEQMRSWVEEGLEAEASQRLVLGAALADAEASIVEERTARATHDEALAQDIAQLTADLSDAEAGVAGNAAAITEVSTRVTNAEGTITAQASEINNLEATLSVASGAISANGAAISGIDTRVTSAEGTITSHGQAITSLGAGLSLAEGSIAVNGSAISALDTRVTSAEGTITSQSNEITQLQSGLAAAEGNIVANGDALSGLTTRVTSAEGTITSQGQAITALETDLTSAEGTISSTASAISTLDSRVTNVEGTITSQASDIVTLQSGLSAAEEDIAGNGAAIAGVDTRVTSAEGAITSQGQAITSLENDLTTAEGNIAATATGLSNLSTRVTDAEGEISSISQSLITLQADVSDVANGVDANGFALASLDTRVTSAEGTITSQASEITQLQSGLTAAQGDLTGQASAISNLDSRVTSAEGTITSQASEITQLQSGLSSAETGVAGNASAIAGIDTRVKDTETGLTAQASSLSGLEASVGSVEARVTTIEGAYVTSTEAVAAVNQQISATYGDLEAMAEATAFAEATADGLSAGFAWRLNGENIAEAFSVSDGVGGPVRTFRLSPDYVQITGIAQIDTAVLGYIAADEAFIGSLTVGTANIESGAVIADHLDAESFSTSGLAIFGGGLESDDFVSGVSGWRITTAGDAEFNSLITRDSIVDGAVSNGARARLYADGAQVSDETIIWEELGIGEYAPEILYTLMLRADLRYATASGEVGGEKNTYLKTQVRTDGVTWHTLLNWDAESSWQRRSLFDPIQLLDETDILQAGTLDMRLLLQTEDNAEPVQNNIRNLLIDVRAIVR</sequence>
<dbReference type="STRING" id="1250539.Ga0080574_TMP3420"/>